<evidence type="ECO:0000313" key="2">
    <source>
        <dbReference type="Proteomes" id="UP000287651"/>
    </source>
</evidence>
<evidence type="ECO:0000313" key="1">
    <source>
        <dbReference type="EMBL" id="RRT75469.1"/>
    </source>
</evidence>
<dbReference type="Proteomes" id="UP000287651">
    <property type="component" value="Unassembled WGS sequence"/>
</dbReference>
<dbReference type="AlphaFoldDB" id="A0A444FFN9"/>
<protein>
    <submittedName>
        <fullName evidence="1">Uncharacterized protein</fullName>
    </submittedName>
</protein>
<organism evidence="1 2">
    <name type="scientific">Ensete ventricosum</name>
    <name type="common">Abyssinian banana</name>
    <name type="synonym">Musa ensete</name>
    <dbReference type="NCBI Taxonomy" id="4639"/>
    <lineage>
        <taxon>Eukaryota</taxon>
        <taxon>Viridiplantae</taxon>
        <taxon>Streptophyta</taxon>
        <taxon>Embryophyta</taxon>
        <taxon>Tracheophyta</taxon>
        <taxon>Spermatophyta</taxon>
        <taxon>Magnoliopsida</taxon>
        <taxon>Liliopsida</taxon>
        <taxon>Zingiberales</taxon>
        <taxon>Musaceae</taxon>
        <taxon>Ensete</taxon>
    </lineage>
</organism>
<proteinExistence type="predicted"/>
<gene>
    <name evidence="1" type="ORF">B296_00021683</name>
</gene>
<reference evidence="1 2" key="1">
    <citation type="journal article" date="2014" name="Agronomy (Basel)">
        <title>A Draft Genome Sequence for Ensete ventricosum, the Drought-Tolerant Tree Against Hunger.</title>
        <authorList>
            <person name="Harrison J."/>
            <person name="Moore K.A."/>
            <person name="Paszkiewicz K."/>
            <person name="Jones T."/>
            <person name="Grant M."/>
            <person name="Ambacheew D."/>
            <person name="Muzemil S."/>
            <person name="Studholme D.J."/>
        </authorList>
    </citation>
    <scope>NUCLEOTIDE SEQUENCE [LARGE SCALE GENOMIC DNA]</scope>
</reference>
<accession>A0A444FFN9</accession>
<sequence>MCRNKEALPISSISDARLDGDVEGERRSGCEELIHDQQGEEGPPHVDEVIHSHVLLPFPSSGFPFQKSCRP</sequence>
<dbReference type="EMBL" id="AMZH03002469">
    <property type="protein sequence ID" value="RRT75469.1"/>
    <property type="molecule type" value="Genomic_DNA"/>
</dbReference>
<comment type="caution">
    <text evidence="1">The sequence shown here is derived from an EMBL/GenBank/DDBJ whole genome shotgun (WGS) entry which is preliminary data.</text>
</comment>
<name>A0A444FFN9_ENSVE</name>